<dbReference type="SMART" id="SM00862">
    <property type="entry name" value="Trans_reg_C"/>
    <property type="match status" value="1"/>
</dbReference>
<accession>A0A7X4HEV5</accession>
<comment type="caution">
    <text evidence="5">The sequence shown here is derived from an EMBL/GenBank/DDBJ whole genome shotgun (WGS) entry which is preliminary data.</text>
</comment>
<dbReference type="EMBL" id="WWCU01000029">
    <property type="protein sequence ID" value="MYN09929.1"/>
    <property type="molecule type" value="Genomic_DNA"/>
</dbReference>
<dbReference type="InterPro" id="IPR016032">
    <property type="entry name" value="Sig_transdc_resp-reg_C-effctor"/>
</dbReference>
<gene>
    <name evidence="5" type="ORF">GTP77_21655</name>
</gene>
<feature type="domain" description="OmpR/PhoB-type" evidence="4">
    <location>
        <begin position="1"/>
        <end position="68"/>
    </location>
</feature>
<dbReference type="GO" id="GO:0000160">
    <property type="term" value="P:phosphorelay signal transduction system"/>
    <property type="evidence" value="ECO:0007669"/>
    <property type="project" value="InterPro"/>
</dbReference>
<dbReference type="Gene3D" id="1.10.10.10">
    <property type="entry name" value="Winged helix-like DNA-binding domain superfamily/Winged helix DNA-binding domain"/>
    <property type="match status" value="1"/>
</dbReference>
<organism evidence="5 6">
    <name type="scientific">Pseudoduganella aquatica</name>
    <dbReference type="NCBI Taxonomy" id="2660641"/>
    <lineage>
        <taxon>Bacteria</taxon>
        <taxon>Pseudomonadati</taxon>
        <taxon>Pseudomonadota</taxon>
        <taxon>Betaproteobacteria</taxon>
        <taxon>Burkholderiales</taxon>
        <taxon>Oxalobacteraceae</taxon>
        <taxon>Telluria group</taxon>
        <taxon>Pseudoduganella</taxon>
    </lineage>
</organism>
<dbReference type="Gene3D" id="3.40.50.300">
    <property type="entry name" value="P-loop containing nucleotide triphosphate hydrolases"/>
    <property type="match status" value="1"/>
</dbReference>
<dbReference type="PROSITE" id="PS51755">
    <property type="entry name" value="OMPR_PHOB"/>
    <property type="match status" value="1"/>
</dbReference>
<feature type="DNA-binding region" description="OmpR/PhoB-type" evidence="3">
    <location>
        <begin position="1"/>
        <end position="68"/>
    </location>
</feature>
<dbReference type="AlphaFoldDB" id="A0A7X4HEV5"/>
<evidence type="ECO:0000256" key="3">
    <source>
        <dbReference type="PROSITE-ProRule" id="PRU01091"/>
    </source>
</evidence>
<dbReference type="Gene3D" id="1.25.40.10">
    <property type="entry name" value="Tetratricopeptide repeat domain"/>
    <property type="match status" value="1"/>
</dbReference>
<dbReference type="Pfam" id="PF00486">
    <property type="entry name" value="Trans_reg_C"/>
    <property type="match status" value="1"/>
</dbReference>
<evidence type="ECO:0000256" key="2">
    <source>
        <dbReference type="PROSITE-ProRule" id="PRU00339"/>
    </source>
</evidence>
<dbReference type="CDD" id="cd00383">
    <property type="entry name" value="trans_reg_C"/>
    <property type="match status" value="1"/>
</dbReference>
<protein>
    <submittedName>
        <fullName evidence="5">AAA family ATPase</fullName>
    </submittedName>
</protein>
<dbReference type="SUPFAM" id="SSF46894">
    <property type="entry name" value="C-terminal effector domain of the bipartite response regulators"/>
    <property type="match status" value="1"/>
</dbReference>
<evidence type="ECO:0000313" key="6">
    <source>
        <dbReference type="Proteomes" id="UP000450676"/>
    </source>
</evidence>
<keyword evidence="1 3" id="KW-0238">DNA-binding</keyword>
<dbReference type="SUPFAM" id="SSF48452">
    <property type="entry name" value="TPR-like"/>
    <property type="match status" value="1"/>
</dbReference>
<dbReference type="InterPro" id="IPR036388">
    <property type="entry name" value="WH-like_DNA-bd_sf"/>
</dbReference>
<dbReference type="GO" id="GO:0006355">
    <property type="term" value="P:regulation of DNA-templated transcription"/>
    <property type="evidence" value="ECO:0007669"/>
    <property type="project" value="InterPro"/>
</dbReference>
<keyword evidence="2" id="KW-0802">TPR repeat</keyword>
<dbReference type="PANTHER" id="PTHR47691">
    <property type="entry name" value="REGULATOR-RELATED"/>
    <property type="match status" value="1"/>
</dbReference>
<dbReference type="InterPro" id="IPR011990">
    <property type="entry name" value="TPR-like_helical_dom_sf"/>
</dbReference>
<dbReference type="Pfam" id="PF20703">
    <property type="entry name" value="nSTAND1"/>
    <property type="match status" value="1"/>
</dbReference>
<sequence>MDVLRYLCRHAGAVIPAEELLQSCWGNAELGDNPVHKAITQLRRALGDSSTEPRFIETIRKRGYRAIAPVTANVAADEGGWLQGSPFRGLEAFQENHAAVFFGRMQAVAQLRDLVRKQTTGGCAMGLVLGPSGSGKTSLVRAGLLPQLMKSLNSVAEPVALECTLYMDCADLAEGGLFQALAAVLLDTELDGKLLFSGDNAEALAKRLESAHSDAVIERLRHAGRRPRVGLFVDRLEAIFRAPGMNDDTRARFIALLEQMARSGAVLVMLACRNDFYPDVIALPALMALKARGGHFDLSPPEGADIAQIVRQPARAAQLRFEQDPVSGASLDDVLCDAARGSPDTLPLLQYCLNELYRQRGEDGTLRFSVFAELGGIDGAIAARAEQVVEALEPSQRAALPHVLSLLVDLSEEQGPVTARRAAWSSLDGAEAQALVRALVEARLFVSELASDVASFGVTHEALLRRWPRVADWIEQHRHALQVRTRIGHDAERWAAAGRPRDLLLPRGSQVNQARALLDMDGFTLAPQEQEYVRVSMQKVKLAERLKLAMMAGVTLLAVLAVILGIAARNAERDAEQQRTEAEGLMSYMLGEFVEKLRPLGRLDLLDGISGKALAYLSAAQSTDASPTTLEQRVKALHVIAEVNIARSNPAKATEALQAAHAILLKLERTGSDRKALYKALGANAFYQGQIHLSRAELDPAEKFFKEYREHSNSLAASDPDDADGWMEQSYAHSNLGAVAMRRSQYEAAADAFAKSVELKQRVLASGTGTPKLPADLANTISWLAEAKAKQGLLNEAMALYQREEELVRPLHNSAPSDALWTYRLANALTYQGELRLALGQRGEARANLHDAESLLRDVVKQDPSNRHWLTNLYWAQLKLYDLDSDLGKAAEALPKQLALQQNLATLRGPDGKAQNDRILQLTAVAQQSLAATQLKLDMLADARRQLAESTAILEQLYQTRKNATQPSPPLANALLMQADLDRAAGNGAAARSACVKAQQVLAGLAERSTDYALLAPHVRAHMCTGTFAEAAAQQERLQRMAYQEVHYMRALSAAASGKGAP</sequence>
<evidence type="ECO:0000313" key="5">
    <source>
        <dbReference type="EMBL" id="MYN09929.1"/>
    </source>
</evidence>
<dbReference type="PROSITE" id="PS50005">
    <property type="entry name" value="TPR"/>
    <property type="match status" value="1"/>
</dbReference>
<dbReference type="InterPro" id="IPR049052">
    <property type="entry name" value="nSTAND1"/>
</dbReference>
<dbReference type="SUPFAM" id="SSF52540">
    <property type="entry name" value="P-loop containing nucleoside triphosphate hydrolases"/>
    <property type="match status" value="1"/>
</dbReference>
<dbReference type="InterPro" id="IPR027417">
    <property type="entry name" value="P-loop_NTPase"/>
</dbReference>
<reference evidence="5 6" key="1">
    <citation type="submission" date="2019-12" db="EMBL/GenBank/DDBJ databases">
        <title>Novel species isolated from a subtropical stream in China.</title>
        <authorList>
            <person name="Lu H."/>
        </authorList>
    </citation>
    <scope>NUCLEOTIDE SEQUENCE [LARGE SCALE GENOMIC DNA]</scope>
    <source>
        <strain evidence="5 6">FT127W</strain>
    </source>
</reference>
<dbReference type="PANTHER" id="PTHR47691:SF3">
    <property type="entry name" value="HTH-TYPE TRANSCRIPTIONAL REGULATOR RV0890C-RELATED"/>
    <property type="match status" value="1"/>
</dbReference>
<dbReference type="GO" id="GO:0003677">
    <property type="term" value="F:DNA binding"/>
    <property type="evidence" value="ECO:0007669"/>
    <property type="project" value="UniProtKB-UniRule"/>
</dbReference>
<dbReference type="InterPro" id="IPR019734">
    <property type="entry name" value="TPR_rpt"/>
</dbReference>
<dbReference type="SMART" id="SM00028">
    <property type="entry name" value="TPR"/>
    <property type="match status" value="3"/>
</dbReference>
<proteinExistence type="predicted"/>
<evidence type="ECO:0000259" key="4">
    <source>
        <dbReference type="PROSITE" id="PS51755"/>
    </source>
</evidence>
<feature type="repeat" description="TPR" evidence="2">
    <location>
        <begin position="730"/>
        <end position="763"/>
    </location>
</feature>
<evidence type="ECO:0000256" key="1">
    <source>
        <dbReference type="ARBA" id="ARBA00023125"/>
    </source>
</evidence>
<dbReference type="Proteomes" id="UP000450676">
    <property type="component" value="Unassembled WGS sequence"/>
</dbReference>
<dbReference type="InterPro" id="IPR001867">
    <property type="entry name" value="OmpR/PhoB-type_DNA-bd"/>
</dbReference>
<name>A0A7X4HEV5_9BURK</name>
<keyword evidence="6" id="KW-1185">Reference proteome</keyword>